<dbReference type="Gene3D" id="3.60.21.10">
    <property type="match status" value="1"/>
</dbReference>
<dbReference type="GO" id="GO:0016787">
    <property type="term" value="F:hydrolase activity"/>
    <property type="evidence" value="ECO:0007669"/>
    <property type="project" value="InterPro"/>
</dbReference>
<dbReference type="GO" id="GO:0005783">
    <property type="term" value="C:endoplasmic reticulum"/>
    <property type="evidence" value="ECO:0007669"/>
    <property type="project" value="TreeGrafter"/>
</dbReference>
<gene>
    <name evidence="7" type="ORF">Malapachy_1509</name>
</gene>
<dbReference type="InterPro" id="IPR029052">
    <property type="entry name" value="Metallo-depent_PP-like"/>
</dbReference>
<dbReference type="PANTHER" id="PTHR13315:SF4">
    <property type="entry name" value="METALLOPHOSPHOESTERASE, ISOFORM E"/>
    <property type="match status" value="1"/>
</dbReference>
<comment type="caution">
    <text evidence="7">The sequence shown here is derived from an EMBL/GenBank/DDBJ whole genome shotgun (WGS) entry which is preliminary data.</text>
</comment>
<keyword evidence="2 5" id="KW-0812">Transmembrane</keyword>
<dbReference type="InterPro" id="IPR033308">
    <property type="entry name" value="PGAP5/Cdc1/Ted1"/>
</dbReference>
<evidence type="ECO:0000313" key="8">
    <source>
        <dbReference type="Proteomes" id="UP000037751"/>
    </source>
</evidence>
<dbReference type="PANTHER" id="PTHR13315">
    <property type="entry name" value="METALLO PHOSPHOESTERASE RELATED"/>
    <property type="match status" value="1"/>
</dbReference>
<keyword evidence="3 5" id="KW-1133">Transmembrane helix</keyword>
<dbReference type="GO" id="GO:0016020">
    <property type="term" value="C:membrane"/>
    <property type="evidence" value="ECO:0007669"/>
    <property type="project" value="UniProtKB-SubCell"/>
</dbReference>
<evidence type="ECO:0000256" key="1">
    <source>
        <dbReference type="ARBA" id="ARBA00004141"/>
    </source>
</evidence>
<evidence type="ECO:0000256" key="4">
    <source>
        <dbReference type="ARBA" id="ARBA00023136"/>
    </source>
</evidence>
<comment type="subcellular location">
    <subcellularLocation>
        <location evidence="1">Membrane</location>
        <topology evidence="1">Multi-pass membrane protein</topology>
    </subcellularLocation>
</comment>
<dbReference type="STRING" id="77020.A0A0M8MTG3"/>
<dbReference type="AlphaFoldDB" id="A0A0M8MTG3"/>
<sequence>MAPRWMRPIAYNVLFPSRTVQVLRLAWCFVVLWCERGVFYAATSRCEIPQTSTPTFRVLILSDPQIIGTHTYEHFSPLMTEVASAFSDQYLRKVWLAVTRQGLGASLLRSPRSADLLVFLGDMTDRGRWYTDKAAWTALQTRWTQLFSGASLGQTTEARPVRSRSTSTIPAVVVPGNHDIGLPDAQTGQPVPANREAAAWFQQTYAPVVDDQYVWASHGTPSWNARIPIAVGASDHSTHELVLINAMDLVSMEPLMMPALTSNDTSFVVAKAHAPQTTRMVDLLASETTSIPRILFSHVPLARAASEHSCDVPWRTAIHGVRRESQRAHVPGGDILQGGDAQRTYQNLVGQAVSQYVLDAIQPALVFSGDDHDHCEAIHYRHRPASSVHVAGFDAQDVPELTVKSMSMLEGVQRPGYAWLELGMEGTQPTLQYRPCLLPNQVWLWLGMYVPCLLLTLCLIVLAPAWVPKSSATLLPHHYAATSSTRQVSIFVRSTSILGLLRRVGRDTAMVGVIPLLLWLSLQS</sequence>
<dbReference type="SUPFAM" id="SSF56300">
    <property type="entry name" value="Metallo-dependent phosphatases"/>
    <property type="match status" value="1"/>
</dbReference>
<evidence type="ECO:0000259" key="6">
    <source>
        <dbReference type="Pfam" id="PF00149"/>
    </source>
</evidence>
<keyword evidence="8" id="KW-1185">Reference proteome</keyword>
<evidence type="ECO:0000256" key="5">
    <source>
        <dbReference type="SAM" id="Phobius"/>
    </source>
</evidence>
<dbReference type="InterPro" id="IPR004843">
    <property type="entry name" value="Calcineurin-like_PHP"/>
</dbReference>
<feature type="transmembrane region" description="Helical" evidence="5">
    <location>
        <begin position="442"/>
        <end position="467"/>
    </location>
</feature>
<feature type="domain" description="Calcineurin-like phosphoesterase" evidence="6">
    <location>
        <begin position="57"/>
        <end position="280"/>
    </location>
</feature>
<proteinExistence type="predicted"/>
<dbReference type="Proteomes" id="UP000037751">
    <property type="component" value="Unassembled WGS sequence"/>
</dbReference>
<name>A0A0M8MTG3_9BASI</name>
<accession>A0A0M8MTG3</accession>
<dbReference type="GO" id="GO:0006506">
    <property type="term" value="P:GPI anchor biosynthetic process"/>
    <property type="evidence" value="ECO:0007669"/>
    <property type="project" value="InterPro"/>
</dbReference>
<dbReference type="Pfam" id="PF00149">
    <property type="entry name" value="Metallophos"/>
    <property type="match status" value="1"/>
</dbReference>
<evidence type="ECO:0000313" key="7">
    <source>
        <dbReference type="EMBL" id="KOS13281.1"/>
    </source>
</evidence>
<dbReference type="EMBL" id="LGAV01000007">
    <property type="protein sequence ID" value="KOS13281.1"/>
    <property type="molecule type" value="Genomic_DNA"/>
</dbReference>
<keyword evidence="4 5" id="KW-0472">Membrane</keyword>
<organism evidence="7 8">
    <name type="scientific">Malassezia pachydermatis</name>
    <dbReference type="NCBI Taxonomy" id="77020"/>
    <lineage>
        <taxon>Eukaryota</taxon>
        <taxon>Fungi</taxon>
        <taxon>Dikarya</taxon>
        <taxon>Basidiomycota</taxon>
        <taxon>Ustilaginomycotina</taxon>
        <taxon>Malasseziomycetes</taxon>
        <taxon>Malasseziales</taxon>
        <taxon>Malasseziaceae</taxon>
        <taxon>Malassezia</taxon>
    </lineage>
</organism>
<dbReference type="OrthoDB" id="5977743at2759"/>
<reference evidence="7 8" key="1">
    <citation type="submission" date="2015-07" db="EMBL/GenBank/DDBJ databases">
        <title>Draft Genome Sequence of Malassezia furfur CBS1878 and Malassezia pachydermatis CBS1879.</title>
        <authorList>
            <person name="Triana S."/>
            <person name="Ohm R."/>
            <person name="Gonzalez A."/>
            <person name="DeCock H."/>
            <person name="Restrepo S."/>
            <person name="Celis A."/>
        </authorList>
    </citation>
    <scope>NUCLEOTIDE SEQUENCE [LARGE SCALE GENOMIC DNA]</scope>
    <source>
        <strain evidence="7 8">CBS 1879</strain>
    </source>
</reference>
<dbReference type="RefSeq" id="XP_017990913.1">
    <property type="nucleotide sequence ID" value="XM_018136013.1"/>
</dbReference>
<protein>
    <submittedName>
        <fullName evidence="7">Metallo-dependent phosphatase</fullName>
    </submittedName>
</protein>
<evidence type="ECO:0000256" key="3">
    <source>
        <dbReference type="ARBA" id="ARBA00022989"/>
    </source>
</evidence>
<dbReference type="GeneID" id="28727888"/>
<evidence type="ECO:0000256" key="2">
    <source>
        <dbReference type="ARBA" id="ARBA00022692"/>
    </source>
</evidence>
<dbReference type="VEuPathDB" id="FungiDB:Malapachy_1509"/>